<dbReference type="PANTHER" id="PTHR13847">
    <property type="entry name" value="SARCOSINE DEHYDROGENASE-RELATED"/>
    <property type="match status" value="1"/>
</dbReference>
<evidence type="ECO:0000313" key="4">
    <source>
        <dbReference type="Proteomes" id="UP000261811"/>
    </source>
</evidence>
<reference evidence="3 4" key="1">
    <citation type="submission" date="2018-08" db="EMBL/GenBank/DDBJ databases">
        <title>Actinomadura jelena sp. nov., a novel Actinomycete isolated from soil in Chad.</title>
        <authorList>
            <person name="Shi L."/>
        </authorList>
    </citation>
    <scope>NUCLEOTIDE SEQUENCE [LARGE SCALE GENOMIC DNA]</scope>
    <source>
        <strain evidence="3 4">NEAU-G17</strain>
    </source>
</reference>
<evidence type="ECO:0000256" key="1">
    <source>
        <dbReference type="ARBA" id="ARBA00023002"/>
    </source>
</evidence>
<dbReference type="Proteomes" id="UP000261811">
    <property type="component" value="Unassembled WGS sequence"/>
</dbReference>
<dbReference type="GO" id="GO:0005737">
    <property type="term" value="C:cytoplasm"/>
    <property type="evidence" value="ECO:0007669"/>
    <property type="project" value="TreeGrafter"/>
</dbReference>
<dbReference type="Gene3D" id="3.50.50.60">
    <property type="entry name" value="FAD/NAD(P)-binding domain"/>
    <property type="match status" value="2"/>
</dbReference>
<accession>A0A372JIH6</accession>
<comment type="caution">
    <text evidence="3">The sequence shown here is derived from an EMBL/GenBank/DDBJ whole genome shotgun (WGS) entry which is preliminary data.</text>
</comment>
<dbReference type="Pfam" id="PF01266">
    <property type="entry name" value="DAO"/>
    <property type="match status" value="1"/>
</dbReference>
<keyword evidence="4" id="KW-1185">Reference proteome</keyword>
<dbReference type="SUPFAM" id="SSF51905">
    <property type="entry name" value="FAD/NAD(P)-binding domain"/>
    <property type="match status" value="1"/>
</dbReference>
<dbReference type="OrthoDB" id="9806257at2"/>
<feature type="domain" description="FAD dependent oxidoreductase" evidence="2">
    <location>
        <begin position="11"/>
        <end position="404"/>
    </location>
</feature>
<dbReference type="AlphaFoldDB" id="A0A372JIH6"/>
<evidence type="ECO:0000259" key="2">
    <source>
        <dbReference type="Pfam" id="PF01266"/>
    </source>
</evidence>
<evidence type="ECO:0000313" key="3">
    <source>
        <dbReference type="EMBL" id="RFU39817.1"/>
    </source>
</evidence>
<dbReference type="RefSeq" id="WP_117359066.1">
    <property type="nucleotide sequence ID" value="NZ_QURH01000322.1"/>
</dbReference>
<proteinExistence type="predicted"/>
<dbReference type="EMBL" id="QURH01000322">
    <property type="protein sequence ID" value="RFU39817.1"/>
    <property type="molecule type" value="Genomic_DNA"/>
</dbReference>
<keyword evidence="1" id="KW-0560">Oxidoreductase</keyword>
<dbReference type="Gene3D" id="3.30.9.10">
    <property type="entry name" value="D-Amino Acid Oxidase, subunit A, domain 2"/>
    <property type="match status" value="1"/>
</dbReference>
<dbReference type="GO" id="GO:0016491">
    <property type="term" value="F:oxidoreductase activity"/>
    <property type="evidence" value="ECO:0007669"/>
    <property type="project" value="UniProtKB-KW"/>
</dbReference>
<gene>
    <name evidence="3" type="ORF">DZF91_20455</name>
</gene>
<sequence>MSTVPAPGSTVLVVGGGVVGTSTAYALASAGYAVTLVTAERIGDGATAGNAGLLVPADSVVWPGPANARAVPATLLGRGGSSIKVSWTNPGTVVWGARFLANSTARKYAAACRATHALSTHSLKVARDWAASGELGTDLKRTGMLFLLDSPAAVAEALHARASLRDAGETYVELSRAELVAMDPAYDALPDGLHALYAAGAARGDSRAFTRALAGRLRDVGASVIEGRPVRRLLYGRGRVTGVATAAGELHAVAVVLAAGVGSRSLARTAGVRVPILPVKGYAATVPVHEPGLAPDVGGVVEGLHVAYSRMGERLRLSTGAEIGCTDHDVAGQAARLLRRAGEWLFPGALDWSSATYRAEHRPMTPTGLPLIGPTGVPGLYLNAAHGSLGWTQAAGSADLLAHLLMGLPPPIDPTPFLPAA</sequence>
<dbReference type="InterPro" id="IPR036188">
    <property type="entry name" value="FAD/NAD-bd_sf"/>
</dbReference>
<dbReference type="InterPro" id="IPR006076">
    <property type="entry name" value="FAD-dep_OxRdtase"/>
</dbReference>
<name>A0A372JIH6_9ACTN</name>
<dbReference type="PANTHER" id="PTHR13847:SF289">
    <property type="entry name" value="GLYCINE OXIDASE"/>
    <property type="match status" value="1"/>
</dbReference>
<organism evidence="3 4">
    <name type="scientific">Actinomadura logoneensis</name>
    <dbReference type="NCBI Taxonomy" id="2293572"/>
    <lineage>
        <taxon>Bacteria</taxon>
        <taxon>Bacillati</taxon>
        <taxon>Actinomycetota</taxon>
        <taxon>Actinomycetes</taxon>
        <taxon>Streptosporangiales</taxon>
        <taxon>Thermomonosporaceae</taxon>
        <taxon>Actinomadura</taxon>
    </lineage>
</organism>
<protein>
    <submittedName>
        <fullName evidence="3">FAD-dependent oxidoreductase</fullName>
    </submittedName>
</protein>